<reference evidence="2 3" key="1">
    <citation type="journal article" date="2019" name="Int. J. Syst. Evol. Microbiol.">
        <title>The Global Catalogue of Microorganisms (GCM) 10K type strain sequencing project: providing services to taxonomists for standard genome sequencing and annotation.</title>
        <authorList>
            <consortium name="The Broad Institute Genomics Platform"/>
            <consortium name="The Broad Institute Genome Sequencing Center for Infectious Disease"/>
            <person name="Wu L."/>
            <person name="Ma J."/>
        </authorList>
    </citation>
    <scope>NUCLEOTIDE SEQUENCE [LARGE SCALE GENOMIC DNA]</scope>
    <source>
        <strain evidence="2 3">DT92</strain>
    </source>
</reference>
<comment type="caution">
    <text evidence="2">The sequence shown here is derived from an EMBL/GenBank/DDBJ whole genome shotgun (WGS) entry which is preliminary data.</text>
</comment>
<name>A0ABD5XQ49_9EURY</name>
<keyword evidence="3" id="KW-1185">Reference proteome</keyword>
<protein>
    <submittedName>
        <fullName evidence="2">Uncharacterized protein</fullName>
    </submittedName>
</protein>
<sequence length="178" mass="17733">MSRASGPSPFATALEAVKGFVSRLGVPFVDAGDDPTLTPDEAIRRAHALGVAAAFGADTDDALAAVKASLDATYDRSIVDLAYREGRGDAEGHDGEGLTDEAAERLRDELAEPAGAAGQPSGDAGGEGLPSPVDGDAPGGDLPTALQRAGLLDGGADLGALGFPEGVGEPNDRKGPNS</sequence>
<gene>
    <name evidence="2" type="ORF">ACFQRB_03590</name>
</gene>
<evidence type="ECO:0000313" key="3">
    <source>
        <dbReference type="Proteomes" id="UP001596368"/>
    </source>
</evidence>
<dbReference type="InterPro" id="IPR058370">
    <property type="entry name" value="DUF8057"/>
</dbReference>
<dbReference type="EMBL" id="JBHSZG010000001">
    <property type="protein sequence ID" value="MFC7135906.1"/>
    <property type="molecule type" value="Genomic_DNA"/>
</dbReference>
<evidence type="ECO:0000256" key="1">
    <source>
        <dbReference type="SAM" id="MobiDB-lite"/>
    </source>
</evidence>
<feature type="region of interest" description="Disordered" evidence="1">
    <location>
        <begin position="85"/>
        <end position="178"/>
    </location>
</feature>
<dbReference type="GeneID" id="81122703"/>
<feature type="compositionally biased region" description="Basic and acidic residues" evidence="1">
    <location>
        <begin position="85"/>
        <end position="110"/>
    </location>
</feature>
<dbReference type="AlphaFoldDB" id="A0ABD5XQ49"/>
<dbReference type="RefSeq" id="WP_284012678.1">
    <property type="nucleotide sequence ID" value="NZ_CP126156.1"/>
</dbReference>
<organism evidence="2 3">
    <name type="scientific">Halobaculum litoreum</name>
    <dbReference type="NCBI Taxonomy" id="3031998"/>
    <lineage>
        <taxon>Archaea</taxon>
        <taxon>Methanobacteriati</taxon>
        <taxon>Methanobacteriota</taxon>
        <taxon>Stenosarchaea group</taxon>
        <taxon>Halobacteria</taxon>
        <taxon>Halobacteriales</taxon>
        <taxon>Haloferacaceae</taxon>
        <taxon>Halobaculum</taxon>
    </lineage>
</organism>
<dbReference type="Pfam" id="PF26244">
    <property type="entry name" value="DUF8057"/>
    <property type="match status" value="1"/>
</dbReference>
<accession>A0ABD5XQ49</accession>
<evidence type="ECO:0000313" key="2">
    <source>
        <dbReference type="EMBL" id="MFC7135906.1"/>
    </source>
</evidence>
<dbReference type="Proteomes" id="UP001596368">
    <property type="component" value="Unassembled WGS sequence"/>
</dbReference>
<proteinExistence type="predicted"/>